<keyword evidence="1" id="KW-0732">Signal</keyword>
<reference evidence="3" key="1">
    <citation type="submission" date="2015-03" db="EMBL/GenBank/DDBJ databases">
        <authorList>
            <person name="Ferrari E."/>
            <person name="Walter M.C."/>
            <person name="Huptas C."/>
            <person name="Scherer S."/>
            <person name="Mueller-Herbst S."/>
        </authorList>
    </citation>
    <scope>NUCLEOTIDE SEQUENCE [LARGE SCALE GENOMIC DNA]</scope>
    <source>
        <strain evidence="3">LWP01</strain>
    </source>
</reference>
<evidence type="ECO:0000256" key="1">
    <source>
        <dbReference type="SAM" id="SignalP"/>
    </source>
</evidence>
<evidence type="ECO:0008006" key="4">
    <source>
        <dbReference type="Google" id="ProtNLM"/>
    </source>
</evidence>
<dbReference type="AlphaFoldDB" id="A0A1S7FS52"/>
<dbReference type="Proteomes" id="UP000223060">
    <property type="component" value="Chromosome"/>
</dbReference>
<proteinExistence type="predicted"/>
<dbReference type="EMBL" id="CP011102">
    <property type="protein sequence ID" value="AQY50271.1"/>
    <property type="molecule type" value="Genomic_DNA"/>
</dbReference>
<dbReference type="PROSITE" id="PS51257">
    <property type="entry name" value="PROKAR_LIPOPROTEIN"/>
    <property type="match status" value="1"/>
</dbReference>
<evidence type="ECO:0000313" key="2">
    <source>
        <dbReference type="EMBL" id="AQY50271.1"/>
    </source>
</evidence>
<sequence length="296" mass="33258">MKLLKVILMMFLLLFASGCSSNELEEQGIDLNTSEATNLVYDGAKLVKFDMKTKMSLGDWDTRDNQFQYVFPNSSKYITSGNSTSNEFEVFVQNKGNYKSIYKLESKTEALFPFAISNNKYLFAIIDYSKKENSLLGILEVDSNGTANKKNIVINDQAKNIFEGISSNTGEIYALIAENGGENLYETNEYLSQFTLISKDVKESSLSTYKRDVVYVKGNQLYSGLDKLKDLDGSVAYATVIADNYILQVMSTGRFTVEDMTTNETLLNKADYLGYQVDGKKVTFFATHNLYTVGEK</sequence>
<dbReference type="KEGG" id="lwi:UE46_03980"/>
<feature type="signal peptide" evidence="1">
    <location>
        <begin position="1"/>
        <end position="21"/>
    </location>
</feature>
<feature type="chain" id="PRO_5039383489" description="Lipoprotein" evidence="1">
    <location>
        <begin position="22"/>
        <end position="296"/>
    </location>
</feature>
<accession>A0A1S7FS52</accession>
<organism evidence="2 3">
    <name type="scientific">Listeria weihenstephanensis</name>
    <dbReference type="NCBI Taxonomy" id="1006155"/>
    <lineage>
        <taxon>Bacteria</taxon>
        <taxon>Bacillati</taxon>
        <taxon>Bacillota</taxon>
        <taxon>Bacilli</taxon>
        <taxon>Bacillales</taxon>
        <taxon>Listeriaceae</taxon>
        <taxon>Listeria</taxon>
    </lineage>
</organism>
<name>A0A1S7FS52_9LIST</name>
<gene>
    <name evidence="2" type="ORF">UE46_03980</name>
</gene>
<dbReference type="RefSeq" id="WP_036059158.1">
    <property type="nucleotide sequence ID" value="NZ_CP011102.1"/>
</dbReference>
<keyword evidence="3" id="KW-1185">Reference proteome</keyword>
<protein>
    <recommendedName>
        <fullName evidence="4">Lipoprotein</fullName>
    </recommendedName>
</protein>
<evidence type="ECO:0000313" key="3">
    <source>
        <dbReference type="Proteomes" id="UP000223060"/>
    </source>
</evidence>